<name>A0AAJ1FM31_FUSVC</name>
<gene>
    <name evidence="1" type="ORF">NLX61_01850</name>
</gene>
<dbReference type="AlphaFoldDB" id="A0AAJ1FM31"/>
<organism evidence="1 2">
    <name type="scientific">Fusobacterium vincentii</name>
    <name type="common">Fusobacterium nucleatum subsp. vincentii</name>
    <dbReference type="NCBI Taxonomy" id="155615"/>
    <lineage>
        <taxon>Bacteria</taxon>
        <taxon>Fusobacteriati</taxon>
        <taxon>Fusobacteriota</taxon>
        <taxon>Fusobacteriia</taxon>
        <taxon>Fusobacteriales</taxon>
        <taxon>Fusobacteriaceae</taxon>
        <taxon>Fusobacterium</taxon>
    </lineage>
</organism>
<evidence type="ECO:0000313" key="1">
    <source>
        <dbReference type="EMBL" id="MCW0263105.1"/>
    </source>
</evidence>
<sequence>MKNKIINVNKYCEINKDNIAKSRDREIGINIIQKEKNEKGFINYCLAIDNYQNCCENWGAGFYKVTDFNEENVFVSKIELNADIWLEDVGNTLDTYELSNCYACKVYGENNTLLAIGYVYNDHNGYYSHTIYEVENGKIIYEDNL</sequence>
<dbReference type="RefSeq" id="WP_100027963.1">
    <property type="nucleotide sequence ID" value="NZ_CP024749.1"/>
</dbReference>
<dbReference type="Proteomes" id="UP001139307">
    <property type="component" value="Unassembled WGS sequence"/>
</dbReference>
<protein>
    <submittedName>
        <fullName evidence="1">Uncharacterized protein</fullName>
    </submittedName>
</protein>
<dbReference type="EMBL" id="JAMXTT010000001">
    <property type="protein sequence ID" value="MCW0263105.1"/>
    <property type="molecule type" value="Genomic_DNA"/>
</dbReference>
<accession>A0AAJ1FM31</accession>
<evidence type="ECO:0000313" key="2">
    <source>
        <dbReference type="Proteomes" id="UP001139307"/>
    </source>
</evidence>
<comment type="caution">
    <text evidence="1">The sequence shown here is derived from an EMBL/GenBank/DDBJ whole genome shotgun (WGS) entry which is preliminary data.</text>
</comment>
<proteinExistence type="predicted"/>
<reference evidence="1" key="1">
    <citation type="submission" date="2022-06" db="EMBL/GenBank/DDBJ databases">
        <title>Draft Genome Sequence of Fusobacterium vincentii Strain CNGBCC1850030, Isolated from Healthy Human Feces.</title>
        <authorList>
            <person name="Jing X."/>
            <person name="Liu C."/>
            <person name="Ye Y."/>
            <person name="Xu J."/>
            <person name="Huang H."/>
            <person name="Wang B."/>
            <person name="Wei J."/>
            <person name="Zhao J."/>
        </authorList>
    </citation>
    <scope>NUCLEOTIDE SEQUENCE</scope>
    <source>
        <strain evidence="1">CNGBCC1850030</strain>
    </source>
</reference>